<evidence type="ECO:0000256" key="1">
    <source>
        <dbReference type="SAM" id="MobiDB-lite"/>
    </source>
</evidence>
<gene>
    <name evidence="2" type="ORF">URODEC1_LOCUS70814</name>
</gene>
<organism evidence="2 3">
    <name type="scientific">Urochloa decumbens</name>
    <dbReference type="NCBI Taxonomy" id="240449"/>
    <lineage>
        <taxon>Eukaryota</taxon>
        <taxon>Viridiplantae</taxon>
        <taxon>Streptophyta</taxon>
        <taxon>Embryophyta</taxon>
        <taxon>Tracheophyta</taxon>
        <taxon>Spermatophyta</taxon>
        <taxon>Magnoliopsida</taxon>
        <taxon>Liliopsida</taxon>
        <taxon>Poales</taxon>
        <taxon>Poaceae</taxon>
        <taxon>PACMAD clade</taxon>
        <taxon>Panicoideae</taxon>
        <taxon>Panicodae</taxon>
        <taxon>Paniceae</taxon>
        <taxon>Melinidinae</taxon>
        <taxon>Urochloa</taxon>
    </lineage>
</organism>
<evidence type="ECO:0000313" key="2">
    <source>
        <dbReference type="EMBL" id="CAL5012301.1"/>
    </source>
</evidence>
<dbReference type="EMBL" id="OZ075138">
    <property type="protein sequence ID" value="CAL5012301.1"/>
    <property type="molecule type" value="Genomic_DNA"/>
</dbReference>
<name>A0ABC9C456_9POAL</name>
<feature type="region of interest" description="Disordered" evidence="1">
    <location>
        <begin position="222"/>
        <end position="286"/>
    </location>
</feature>
<dbReference type="PANTHER" id="PTHR18868:SF37">
    <property type="entry name" value="OS07G0665300 PROTEIN"/>
    <property type="match status" value="1"/>
</dbReference>
<sequence>MPRSNKRKKAHKSREKTRNLLDDVFEEEFDISSSQGALSELNQELVSYLSETVVSLASFNGGRFHVICTGIVVKNDKFGTSILTSASLVRSFDIDNGCKIIPGLMIKVGLPNKQSAMGWLMHYDLNYNVAVVNTSHYPGFRAAHFDHHMQFEPDSKVVALGRCFNTGKLMALSGIVTDEPGVYRKHLMVSTCDITMVMTGGPLVDLDGNFVGMNFCCKKRTPFLPPPPPPPPRIRTRTRTTTTTTTTPFLPPPPTRIRIRTTGTTTTTTTTTTTPFLPPPPTRTRIRITTTTTGTTTTTITTTPFLPRDKIYNCLVQSGILWVEIEHGGDSTIERSTCEIQECSTPFMPNVEDSSSGERDKNQKRSISSTSSSEDISNGERDKNQKRSISSTSSSEEFVEEDLWHFLNPNPLPVDDFTEFVRNDLKSRNYPMPIRLEGGMRLINNFEEEFVEDTWSKLSKKIASDISRSVVSLASFKGEERFFACTGIFIDFNGSASRILTSASLVRTSADEHKIADNLKIQVYLPNKQLAVGTLRHYSVSYNIAVVSVEGYRCCRTAEFHKMQIEPHMEVVAIGRIFETGKLMATSGIVAEKESNLDCKELKISTCKVTKAGIGGPLIDVGGNFVGMNFYGMGETHYLPGPRVLECLRLFERSDVDEASYKETNRWPVPEPRWFYPSAVQQPWQSVVRVHD</sequence>
<evidence type="ECO:0000313" key="3">
    <source>
        <dbReference type="Proteomes" id="UP001497457"/>
    </source>
</evidence>
<dbReference type="Gene3D" id="2.40.10.120">
    <property type="match status" value="2"/>
</dbReference>
<dbReference type="Pfam" id="PF13365">
    <property type="entry name" value="Trypsin_2"/>
    <property type="match status" value="2"/>
</dbReference>
<dbReference type="PANTHER" id="PTHR18868">
    <property type="entry name" value="OS07G0665300 PROTEIN-RELATED"/>
    <property type="match status" value="1"/>
</dbReference>
<feature type="compositionally biased region" description="Pro residues" evidence="1">
    <location>
        <begin position="223"/>
        <end position="233"/>
    </location>
</feature>
<reference evidence="2" key="1">
    <citation type="submission" date="2024-10" db="EMBL/GenBank/DDBJ databases">
        <authorList>
            <person name="Ryan C."/>
        </authorList>
    </citation>
    <scope>NUCLEOTIDE SEQUENCE [LARGE SCALE GENOMIC DNA]</scope>
</reference>
<dbReference type="Proteomes" id="UP001497457">
    <property type="component" value="Chromosome 28b"/>
</dbReference>
<accession>A0ABC9C456</accession>
<feature type="compositionally biased region" description="Low complexity" evidence="1">
    <location>
        <begin position="239"/>
        <end position="248"/>
    </location>
</feature>
<feature type="compositionally biased region" description="Low complexity" evidence="1">
    <location>
        <begin position="366"/>
        <end position="376"/>
    </location>
</feature>
<keyword evidence="3" id="KW-1185">Reference proteome</keyword>
<protein>
    <submittedName>
        <fullName evidence="2">Uncharacterized protein</fullName>
    </submittedName>
</protein>
<proteinExistence type="predicted"/>
<dbReference type="SUPFAM" id="SSF50494">
    <property type="entry name" value="Trypsin-like serine proteases"/>
    <property type="match status" value="2"/>
</dbReference>
<dbReference type="AlphaFoldDB" id="A0ABC9C456"/>
<feature type="region of interest" description="Disordered" evidence="1">
    <location>
        <begin position="344"/>
        <end position="394"/>
    </location>
</feature>
<feature type="compositionally biased region" description="Low complexity" evidence="1">
    <location>
        <begin position="260"/>
        <end position="275"/>
    </location>
</feature>
<dbReference type="InterPro" id="IPR009003">
    <property type="entry name" value="Peptidase_S1_PA"/>
</dbReference>